<dbReference type="Pfam" id="PF00589">
    <property type="entry name" value="Phage_integrase"/>
    <property type="match status" value="1"/>
</dbReference>
<sequence>MQAKITKTLVDKTEASTREVWVWDTEIRGFGLRVRPTGRKSYVVEYRPGAGGRNAPKRRYTIGTHGSPWTPTAARKRAIEVLAEVVKGNDPSADRQSSRNDDAETVAHFIGHFIERYAKHHQKSWRETERTLQKDVAPRIGKKRLLDVTKRDVAVLIDAMTERAPVGAQRTFSHTRRFFNWCVEQGFLQSNPCAGMKPPAGTSVRERVLSDSEVAAIWSATGSLPLLWECAFRVLLLTAQRKNEVLSMEWSEIDRNMRLWKIPGEKTKNGRAHEVPLSELLFEVLGKIPRIGDSRYVFTTNGKTPLASQSKIKRRLDALSSSIHSQHNDHEENNQPIPHWTIHDLRRTATTGMARLGIAPHVADALLNHKSGSLSGVAAVYNRYGYLDERRRALKMWEEHVISL</sequence>
<evidence type="ECO:0000313" key="9">
    <source>
        <dbReference type="Proteomes" id="UP001368270"/>
    </source>
</evidence>
<evidence type="ECO:0000256" key="2">
    <source>
        <dbReference type="ARBA" id="ARBA00022908"/>
    </source>
</evidence>
<dbReference type="Gene3D" id="1.10.150.130">
    <property type="match status" value="1"/>
</dbReference>
<dbReference type="CDD" id="cd00801">
    <property type="entry name" value="INT_P4_C"/>
    <property type="match status" value="1"/>
</dbReference>
<dbReference type="PANTHER" id="PTHR30629">
    <property type="entry name" value="PROPHAGE INTEGRASE"/>
    <property type="match status" value="1"/>
</dbReference>
<dbReference type="PANTHER" id="PTHR30629:SF2">
    <property type="entry name" value="PROPHAGE INTEGRASE INTS-RELATED"/>
    <property type="match status" value="1"/>
</dbReference>
<evidence type="ECO:0000259" key="7">
    <source>
        <dbReference type="PROSITE" id="PS51900"/>
    </source>
</evidence>
<dbReference type="InterPro" id="IPR053876">
    <property type="entry name" value="Phage_int_M"/>
</dbReference>
<dbReference type="Pfam" id="PF13356">
    <property type="entry name" value="Arm-DNA-bind_3"/>
    <property type="match status" value="1"/>
</dbReference>
<feature type="domain" description="Core-binding (CB)" evidence="7">
    <location>
        <begin position="104"/>
        <end position="183"/>
    </location>
</feature>
<keyword evidence="2" id="KW-0229">DNA integration</keyword>
<keyword evidence="3 5" id="KW-0238">DNA-binding</keyword>
<dbReference type="Pfam" id="PF22022">
    <property type="entry name" value="Phage_int_M"/>
    <property type="match status" value="1"/>
</dbReference>
<dbReference type="InterPro" id="IPR025166">
    <property type="entry name" value="Integrase_DNA_bind_dom"/>
</dbReference>
<keyword evidence="9" id="KW-1185">Reference proteome</keyword>
<evidence type="ECO:0000259" key="6">
    <source>
        <dbReference type="PROSITE" id="PS51898"/>
    </source>
</evidence>
<dbReference type="InterPro" id="IPR044068">
    <property type="entry name" value="CB"/>
</dbReference>
<proteinExistence type="inferred from homology"/>
<evidence type="ECO:0000256" key="1">
    <source>
        <dbReference type="ARBA" id="ARBA00008857"/>
    </source>
</evidence>
<name>A0ABU8QHM8_9RHOB</name>
<evidence type="ECO:0000256" key="3">
    <source>
        <dbReference type="ARBA" id="ARBA00023125"/>
    </source>
</evidence>
<dbReference type="PROSITE" id="PS51900">
    <property type="entry name" value="CB"/>
    <property type="match status" value="1"/>
</dbReference>
<dbReference type="PROSITE" id="PS51898">
    <property type="entry name" value="TYR_RECOMBINASE"/>
    <property type="match status" value="1"/>
</dbReference>
<dbReference type="InterPro" id="IPR011010">
    <property type="entry name" value="DNA_brk_join_enz"/>
</dbReference>
<evidence type="ECO:0000256" key="5">
    <source>
        <dbReference type="PROSITE-ProRule" id="PRU01248"/>
    </source>
</evidence>
<dbReference type="Gene3D" id="1.10.443.10">
    <property type="entry name" value="Intergrase catalytic core"/>
    <property type="match status" value="1"/>
</dbReference>
<feature type="domain" description="Tyr recombinase" evidence="6">
    <location>
        <begin position="204"/>
        <end position="395"/>
    </location>
</feature>
<evidence type="ECO:0000256" key="4">
    <source>
        <dbReference type="ARBA" id="ARBA00023172"/>
    </source>
</evidence>
<dbReference type="RefSeq" id="WP_339403704.1">
    <property type="nucleotide sequence ID" value="NZ_JBBGAZ010000005.1"/>
</dbReference>
<comment type="similarity">
    <text evidence="1">Belongs to the 'phage' integrase family.</text>
</comment>
<gene>
    <name evidence="8" type="ORF">WG622_11470</name>
</gene>
<dbReference type="InterPro" id="IPR038488">
    <property type="entry name" value="Integrase_DNA-bd_sf"/>
</dbReference>
<protein>
    <submittedName>
        <fullName evidence="8">Tyrosine-type recombinase/integrase</fullName>
    </submittedName>
</protein>
<dbReference type="InterPro" id="IPR002104">
    <property type="entry name" value="Integrase_catalytic"/>
</dbReference>
<keyword evidence="4" id="KW-0233">DNA recombination</keyword>
<organism evidence="8 9">
    <name type="scientific">Cognatishimia coralii</name>
    <dbReference type="NCBI Taxonomy" id="3083254"/>
    <lineage>
        <taxon>Bacteria</taxon>
        <taxon>Pseudomonadati</taxon>
        <taxon>Pseudomonadota</taxon>
        <taxon>Alphaproteobacteria</taxon>
        <taxon>Rhodobacterales</taxon>
        <taxon>Paracoccaceae</taxon>
        <taxon>Cognatishimia</taxon>
    </lineage>
</organism>
<comment type="caution">
    <text evidence="8">The sequence shown here is derived from an EMBL/GenBank/DDBJ whole genome shotgun (WGS) entry which is preliminary data.</text>
</comment>
<reference evidence="8 9" key="1">
    <citation type="submission" date="2024-03" db="EMBL/GenBank/DDBJ databases">
        <title>Cognatishimia coralii sp. nov., a marine bacterium isolated from coral surrounding seawater.</title>
        <authorList>
            <person name="Liu X."/>
            <person name="Liu S."/>
            <person name="Sun H."/>
            <person name="Zhang Y."/>
        </authorList>
    </citation>
    <scope>NUCLEOTIDE SEQUENCE [LARGE SCALE GENOMIC DNA]</scope>
    <source>
        <strain evidence="8 9">D5M38</strain>
    </source>
</reference>
<dbReference type="SUPFAM" id="SSF56349">
    <property type="entry name" value="DNA breaking-rejoining enzymes"/>
    <property type="match status" value="1"/>
</dbReference>
<dbReference type="InterPro" id="IPR010998">
    <property type="entry name" value="Integrase_recombinase_N"/>
</dbReference>
<evidence type="ECO:0000313" key="8">
    <source>
        <dbReference type="EMBL" id="MEJ5218866.1"/>
    </source>
</evidence>
<dbReference type="Proteomes" id="UP001368270">
    <property type="component" value="Unassembled WGS sequence"/>
</dbReference>
<accession>A0ABU8QHM8</accession>
<dbReference type="EMBL" id="JBBGAZ010000005">
    <property type="protein sequence ID" value="MEJ5218866.1"/>
    <property type="molecule type" value="Genomic_DNA"/>
</dbReference>
<dbReference type="InterPro" id="IPR050808">
    <property type="entry name" value="Phage_Integrase"/>
</dbReference>
<dbReference type="Gene3D" id="3.30.160.390">
    <property type="entry name" value="Integrase, DNA-binding domain"/>
    <property type="match status" value="1"/>
</dbReference>
<dbReference type="InterPro" id="IPR013762">
    <property type="entry name" value="Integrase-like_cat_sf"/>
</dbReference>